<proteinExistence type="predicted"/>
<reference evidence="1" key="1">
    <citation type="journal article" date="2015" name="Nature">
        <title>Complex archaea that bridge the gap between prokaryotes and eukaryotes.</title>
        <authorList>
            <person name="Spang A."/>
            <person name="Saw J.H."/>
            <person name="Jorgensen S.L."/>
            <person name="Zaremba-Niedzwiedzka K."/>
            <person name="Martijn J."/>
            <person name="Lind A.E."/>
            <person name="van Eijk R."/>
            <person name="Schleper C."/>
            <person name="Guy L."/>
            <person name="Ettema T.J."/>
        </authorList>
    </citation>
    <scope>NUCLEOTIDE SEQUENCE</scope>
</reference>
<dbReference type="EMBL" id="LAZR01054307">
    <property type="protein sequence ID" value="KKK78830.1"/>
    <property type="molecule type" value="Genomic_DNA"/>
</dbReference>
<accession>A0A0F8YY79</accession>
<gene>
    <name evidence="1" type="ORF">LCGC14_2839570</name>
</gene>
<organism evidence="1">
    <name type="scientific">marine sediment metagenome</name>
    <dbReference type="NCBI Taxonomy" id="412755"/>
    <lineage>
        <taxon>unclassified sequences</taxon>
        <taxon>metagenomes</taxon>
        <taxon>ecological metagenomes</taxon>
    </lineage>
</organism>
<feature type="non-terminal residue" evidence="1">
    <location>
        <position position="1"/>
    </location>
</feature>
<protein>
    <submittedName>
        <fullName evidence="1">Uncharacterized protein</fullName>
    </submittedName>
</protein>
<comment type="caution">
    <text evidence="1">The sequence shown here is derived from an EMBL/GenBank/DDBJ whole genome shotgun (WGS) entry which is preliminary data.</text>
</comment>
<name>A0A0F8YY79_9ZZZZ</name>
<sequence length="38" mass="3924">DFFHLVNILHIITATANKPMAIITKAGQIGGSFIGGGV</sequence>
<evidence type="ECO:0000313" key="1">
    <source>
        <dbReference type="EMBL" id="KKK78830.1"/>
    </source>
</evidence>
<dbReference type="AlphaFoldDB" id="A0A0F8YY79"/>